<dbReference type="PANTHER" id="PTHR43560">
    <property type="entry name" value="ION-TRANSLOCATING OXIDOREDUCTASE COMPLEX SUBUNIT B"/>
    <property type="match status" value="1"/>
</dbReference>
<dbReference type="InterPro" id="IPR017900">
    <property type="entry name" value="4Fe4S_Fe_S_CS"/>
</dbReference>
<keyword evidence="5" id="KW-0812">Transmembrane</keyword>
<dbReference type="EMBL" id="BARV01006459">
    <property type="protein sequence ID" value="GAI13199.1"/>
    <property type="molecule type" value="Genomic_DNA"/>
</dbReference>
<dbReference type="CDD" id="cd10549">
    <property type="entry name" value="MtMvhB_like"/>
    <property type="match status" value="1"/>
</dbReference>
<dbReference type="InterPro" id="IPR007202">
    <property type="entry name" value="4Fe-4S_dom"/>
</dbReference>
<feature type="transmembrane region" description="Helical" evidence="5">
    <location>
        <begin position="6"/>
        <end position="25"/>
    </location>
</feature>
<dbReference type="PROSITE" id="PS51656">
    <property type="entry name" value="4FE4S"/>
    <property type="match status" value="1"/>
</dbReference>
<keyword evidence="3" id="KW-0408">Iron</keyword>
<dbReference type="PROSITE" id="PS00198">
    <property type="entry name" value="4FE4S_FER_1"/>
    <property type="match status" value="1"/>
</dbReference>
<feature type="domain" description="4Fe-4S ferredoxin-type" evidence="6">
    <location>
        <begin position="240"/>
        <end position="270"/>
    </location>
</feature>
<dbReference type="GO" id="GO:0051539">
    <property type="term" value="F:4 iron, 4 sulfur cluster binding"/>
    <property type="evidence" value="ECO:0007669"/>
    <property type="project" value="UniProtKB-KW"/>
</dbReference>
<evidence type="ECO:0000256" key="4">
    <source>
        <dbReference type="ARBA" id="ARBA00023014"/>
    </source>
</evidence>
<dbReference type="AlphaFoldDB" id="X1N3L9"/>
<keyword evidence="4" id="KW-0411">Iron-sulfur</keyword>
<dbReference type="SUPFAM" id="SSF54862">
    <property type="entry name" value="4Fe-4S ferredoxins"/>
    <property type="match status" value="1"/>
</dbReference>
<keyword evidence="1" id="KW-0004">4Fe-4S</keyword>
<proteinExistence type="predicted"/>
<dbReference type="Gene3D" id="3.30.70.20">
    <property type="match status" value="2"/>
</dbReference>
<feature type="domain" description="4Fe-4S ferredoxin-type" evidence="6">
    <location>
        <begin position="132"/>
        <end position="161"/>
    </location>
</feature>
<comment type="caution">
    <text evidence="8">The sequence shown here is derived from an EMBL/GenBank/DDBJ whole genome shotgun (WGS) entry which is preliminary data.</text>
</comment>
<dbReference type="Pfam" id="PF04060">
    <property type="entry name" value="FeS"/>
    <property type="match status" value="1"/>
</dbReference>
<evidence type="ECO:0000259" key="7">
    <source>
        <dbReference type="PROSITE" id="PS51656"/>
    </source>
</evidence>
<feature type="domain" description="4Fe-4S ferredoxin-type" evidence="6">
    <location>
        <begin position="210"/>
        <end position="238"/>
    </location>
</feature>
<dbReference type="PANTHER" id="PTHR43560:SF1">
    <property type="entry name" value="ION-TRANSLOCATING OXIDOREDUCTASE COMPLEX SUBUNIT B"/>
    <property type="match status" value="1"/>
</dbReference>
<reference evidence="8" key="1">
    <citation type="journal article" date="2014" name="Front. Microbiol.">
        <title>High frequency of phylogenetically diverse reductive dehalogenase-homologous genes in deep subseafloor sedimentary metagenomes.</title>
        <authorList>
            <person name="Kawai M."/>
            <person name="Futagami T."/>
            <person name="Toyoda A."/>
            <person name="Takaki Y."/>
            <person name="Nishi S."/>
            <person name="Hori S."/>
            <person name="Arai W."/>
            <person name="Tsubouchi T."/>
            <person name="Morono Y."/>
            <person name="Uchiyama I."/>
            <person name="Ito T."/>
            <person name="Fujiyama A."/>
            <person name="Inagaki F."/>
            <person name="Takami H."/>
        </authorList>
    </citation>
    <scope>NUCLEOTIDE SEQUENCE</scope>
    <source>
        <strain evidence="8">Expedition CK06-06</strain>
    </source>
</reference>
<dbReference type="Pfam" id="PF12838">
    <property type="entry name" value="Fer4_7"/>
    <property type="match status" value="2"/>
</dbReference>
<organism evidence="8">
    <name type="scientific">marine sediment metagenome</name>
    <dbReference type="NCBI Taxonomy" id="412755"/>
    <lineage>
        <taxon>unclassified sequences</taxon>
        <taxon>metagenomes</taxon>
        <taxon>ecological metagenomes</taxon>
    </lineage>
</organism>
<dbReference type="InterPro" id="IPR017896">
    <property type="entry name" value="4Fe4S_Fe-S-bd"/>
</dbReference>
<feature type="domain" description="4Fe-4S ferredoxin-type" evidence="6">
    <location>
        <begin position="163"/>
        <end position="192"/>
    </location>
</feature>
<name>X1N3L9_9ZZZZ</name>
<dbReference type="PROSITE" id="PS51379">
    <property type="entry name" value="4FE4S_FER_2"/>
    <property type="match status" value="4"/>
</dbReference>
<keyword evidence="2" id="KW-0479">Metal-binding</keyword>
<evidence type="ECO:0000313" key="8">
    <source>
        <dbReference type="EMBL" id="GAI13199.1"/>
    </source>
</evidence>
<keyword evidence="5" id="KW-0472">Membrane</keyword>
<gene>
    <name evidence="8" type="ORF">S06H3_13237</name>
</gene>
<dbReference type="InterPro" id="IPR050395">
    <property type="entry name" value="4Fe4S_Ferredoxin_RnfB"/>
</dbReference>
<evidence type="ECO:0000259" key="6">
    <source>
        <dbReference type="PROSITE" id="PS51379"/>
    </source>
</evidence>
<accession>X1N3L9</accession>
<evidence type="ECO:0000256" key="1">
    <source>
        <dbReference type="ARBA" id="ARBA00022485"/>
    </source>
</evidence>
<evidence type="ECO:0008006" key="9">
    <source>
        <dbReference type="Google" id="ProtNLM"/>
    </source>
</evidence>
<sequence>MLIVIILTGIAFVLGVLIYFVNKLVPHKVKGVEKTEEIAGILPGINCGACGHPGCFAYAQALTKNADLILKTPCTVVLQDTEGLERLEKALGVTLDASEMSRKALIHCNGNSEVIYNYSGVGTCKAAAQLLRGYKKCPYACLGLGDCVKVCPQGAISIKPENGVAVVDPEKCTGCGLCLAECSQNLIELVPAGTKIAFLCNYAPLRDIPGREKCDAGCIHCRKCFKSCEDEAIVWNKERAIPEFDIEKCTLCRKCIEVCPTHTLADFTEVAAKTKTRAMVR</sequence>
<dbReference type="GO" id="GO:0046872">
    <property type="term" value="F:metal ion binding"/>
    <property type="evidence" value="ECO:0007669"/>
    <property type="project" value="UniProtKB-KW"/>
</dbReference>
<protein>
    <recommendedName>
        <fullName evidence="9">Rnf electron transport complex subunit B</fullName>
    </recommendedName>
</protein>
<dbReference type="Gene3D" id="1.10.15.40">
    <property type="entry name" value="Electron transport complex subunit B, putative Fe-S cluster"/>
    <property type="match status" value="1"/>
</dbReference>
<evidence type="ECO:0000256" key="3">
    <source>
        <dbReference type="ARBA" id="ARBA00023004"/>
    </source>
</evidence>
<evidence type="ECO:0000256" key="2">
    <source>
        <dbReference type="ARBA" id="ARBA00022723"/>
    </source>
</evidence>
<feature type="domain" description="4Fe-4S" evidence="7">
    <location>
        <begin position="30"/>
        <end position="92"/>
    </location>
</feature>
<evidence type="ECO:0000256" key="5">
    <source>
        <dbReference type="SAM" id="Phobius"/>
    </source>
</evidence>
<keyword evidence="5" id="KW-1133">Transmembrane helix</keyword>